<sequence>MGFGEDVCPRCGSTQVTDCWVGGCPGMLEPDDDECPACGSERDDGDDD</sequence>
<name>A0A381WK11_9ZZZZ</name>
<accession>A0A381WK11</accession>
<proteinExistence type="predicted"/>
<evidence type="ECO:0000313" key="1">
    <source>
        <dbReference type="EMBL" id="SVA52631.1"/>
    </source>
</evidence>
<dbReference type="EMBL" id="UINC01011996">
    <property type="protein sequence ID" value="SVA52631.1"/>
    <property type="molecule type" value="Genomic_DNA"/>
</dbReference>
<dbReference type="AlphaFoldDB" id="A0A381WK11"/>
<gene>
    <name evidence="1" type="ORF">METZ01_LOCUS105485</name>
</gene>
<organism evidence="1">
    <name type="scientific">marine metagenome</name>
    <dbReference type="NCBI Taxonomy" id="408172"/>
    <lineage>
        <taxon>unclassified sequences</taxon>
        <taxon>metagenomes</taxon>
        <taxon>ecological metagenomes</taxon>
    </lineage>
</organism>
<protein>
    <submittedName>
        <fullName evidence="1">Uncharacterized protein</fullName>
    </submittedName>
</protein>
<reference evidence="1" key="1">
    <citation type="submission" date="2018-05" db="EMBL/GenBank/DDBJ databases">
        <authorList>
            <person name="Lanie J.A."/>
            <person name="Ng W.-L."/>
            <person name="Kazmierczak K.M."/>
            <person name="Andrzejewski T.M."/>
            <person name="Davidsen T.M."/>
            <person name="Wayne K.J."/>
            <person name="Tettelin H."/>
            <person name="Glass J.I."/>
            <person name="Rusch D."/>
            <person name="Podicherti R."/>
            <person name="Tsui H.-C.T."/>
            <person name="Winkler M.E."/>
        </authorList>
    </citation>
    <scope>NUCLEOTIDE SEQUENCE</scope>
</reference>